<dbReference type="PROSITE" id="PS50111">
    <property type="entry name" value="CHEMOTAXIS_TRANSDUC_2"/>
    <property type="match status" value="1"/>
</dbReference>
<proteinExistence type="predicted"/>
<keyword evidence="7" id="KW-0472">Membrane</keyword>
<reference evidence="11" key="1">
    <citation type="submission" date="2020-05" db="EMBL/GenBank/DDBJ databases">
        <title>Nod-independent and nitrogen-fixing Bradyrhizobium aeschynomene sp. nov. isolated from nodules of Aeschynomene indica.</title>
        <authorList>
            <person name="Zhang Z."/>
        </authorList>
    </citation>
    <scope>NUCLEOTIDE SEQUENCE</scope>
    <source>
        <strain evidence="11">83012</strain>
    </source>
</reference>
<dbReference type="PANTHER" id="PTHR32089">
    <property type="entry name" value="METHYL-ACCEPTING CHEMOTAXIS PROTEIN MCPB"/>
    <property type="match status" value="1"/>
</dbReference>
<protein>
    <submittedName>
        <fullName evidence="11">Methyl-accepting chemotaxis protein</fullName>
    </submittedName>
</protein>
<sequence length="296" mass="32171">MCAGQQTERVESLSRLAIGIEVDGEAVAIDRIAVLLEETLSDVVEKILMLSKDAMSMVYALSELSANVDRVDSCMEELNKINRVTNMLALNARIEAERAGTAGAAFRVVAGEVRELSGATQRLSVDMATELKAVTEGIADGHATLQRVATIDLSQNLMAKDRLQVLMEALIRRSGNLTEVVADAMKEAEVISADVAGMVTGIQFQDRTRQRLEHVVDTLRVVDEALDELKTTTAETLDVPVAETPGDNEWVKTMLDRFTLGDMRSRFVAQILEGRQPADHVDAVAAPSTTGTVELF</sequence>
<dbReference type="PANTHER" id="PTHR32089:SF39">
    <property type="entry name" value="METHYL-ACCEPTING CHEMOTAXIS PROTEIN HLYB"/>
    <property type="match status" value="1"/>
</dbReference>
<dbReference type="Gene3D" id="1.10.287.950">
    <property type="entry name" value="Methyl-accepting chemotaxis protein"/>
    <property type="match status" value="1"/>
</dbReference>
<keyword evidence="3" id="KW-0488">Methylation</keyword>
<dbReference type="InterPro" id="IPR004089">
    <property type="entry name" value="MCPsignal_dom"/>
</dbReference>
<name>A0ABX2CNR8_9BRAD</name>
<keyword evidence="12" id="KW-1185">Reference proteome</keyword>
<evidence type="ECO:0000256" key="9">
    <source>
        <dbReference type="PROSITE-ProRule" id="PRU00284"/>
    </source>
</evidence>
<dbReference type="Proteomes" id="UP000886476">
    <property type="component" value="Unassembled WGS sequence"/>
</dbReference>
<dbReference type="EMBL" id="JABFDN010000014">
    <property type="protein sequence ID" value="NPU68994.1"/>
    <property type="molecule type" value="Genomic_DNA"/>
</dbReference>
<evidence type="ECO:0000256" key="1">
    <source>
        <dbReference type="ARBA" id="ARBA00004651"/>
    </source>
</evidence>
<evidence type="ECO:0000256" key="4">
    <source>
        <dbReference type="ARBA" id="ARBA00022500"/>
    </source>
</evidence>
<evidence type="ECO:0000256" key="2">
    <source>
        <dbReference type="ARBA" id="ARBA00022475"/>
    </source>
</evidence>
<accession>A0ABX2CNR8</accession>
<evidence type="ECO:0000256" key="5">
    <source>
        <dbReference type="ARBA" id="ARBA00022692"/>
    </source>
</evidence>
<dbReference type="Pfam" id="PF00015">
    <property type="entry name" value="MCPsignal"/>
    <property type="match status" value="1"/>
</dbReference>
<keyword evidence="6" id="KW-1133">Transmembrane helix</keyword>
<evidence type="ECO:0000256" key="8">
    <source>
        <dbReference type="ARBA" id="ARBA00023224"/>
    </source>
</evidence>
<keyword evidence="8 9" id="KW-0807">Transducer</keyword>
<evidence type="ECO:0000256" key="6">
    <source>
        <dbReference type="ARBA" id="ARBA00022989"/>
    </source>
</evidence>
<organism evidence="11 12">
    <name type="scientific">Bradyrhizobium aeschynomenes</name>
    <dbReference type="NCBI Taxonomy" id="2734909"/>
    <lineage>
        <taxon>Bacteria</taxon>
        <taxon>Pseudomonadati</taxon>
        <taxon>Pseudomonadota</taxon>
        <taxon>Alphaproteobacteria</taxon>
        <taxon>Hyphomicrobiales</taxon>
        <taxon>Nitrobacteraceae</taxon>
        <taxon>Bradyrhizobium</taxon>
    </lineage>
</organism>
<comment type="caution">
    <text evidence="11">The sequence shown here is derived from an EMBL/GenBank/DDBJ whole genome shotgun (WGS) entry which is preliminary data.</text>
</comment>
<dbReference type="SUPFAM" id="SSF58104">
    <property type="entry name" value="Methyl-accepting chemotaxis protein (MCP) signaling domain"/>
    <property type="match status" value="1"/>
</dbReference>
<evidence type="ECO:0000256" key="3">
    <source>
        <dbReference type="ARBA" id="ARBA00022481"/>
    </source>
</evidence>
<evidence type="ECO:0000259" key="10">
    <source>
        <dbReference type="PROSITE" id="PS50111"/>
    </source>
</evidence>
<evidence type="ECO:0000256" key="7">
    <source>
        <dbReference type="ARBA" id="ARBA00023136"/>
    </source>
</evidence>
<evidence type="ECO:0000313" key="12">
    <source>
        <dbReference type="Proteomes" id="UP000886476"/>
    </source>
</evidence>
<comment type="subcellular location">
    <subcellularLocation>
        <location evidence="1">Cell membrane</location>
        <topology evidence="1">Multi-pass membrane protein</topology>
    </subcellularLocation>
</comment>
<evidence type="ECO:0000313" key="11">
    <source>
        <dbReference type="EMBL" id="NPU68994.1"/>
    </source>
</evidence>
<keyword evidence="5" id="KW-0812">Transmembrane</keyword>
<keyword evidence="2" id="KW-1003">Cell membrane</keyword>
<gene>
    <name evidence="11" type="ORF">HL667_28605</name>
</gene>
<feature type="domain" description="Methyl-accepting transducer" evidence="10">
    <location>
        <begin position="38"/>
        <end position="150"/>
    </location>
</feature>
<keyword evidence="4" id="KW-0145">Chemotaxis</keyword>